<dbReference type="PANTHER" id="PTHR30441">
    <property type="entry name" value="DUF748 DOMAIN-CONTAINING PROTEIN"/>
    <property type="match status" value="1"/>
</dbReference>
<reference evidence="2 3" key="1">
    <citation type="submission" date="2021-08" db="EMBL/GenBank/DDBJ databases">
        <authorList>
            <person name="Zhang D."/>
            <person name="Zhang A."/>
            <person name="Wang L."/>
        </authorList>
    </citation>
    <scope>NUCLEOTIDE SEQUENCE [LARGE SCALE GENOMIC DNA]</scope>
    <source>
        <strain evidence="2 3">WL0086</strain>
    </source>
</reference>
<sequence>MPPPRWLKLCREGSRWCGHGTLTAALWSLWLLLGIGLGIQCFILSSRELTVPRFLLREIETRLAASGLEVSFGGATFDPGGHVLLREARVNLSALDETILEADAIYLELNPLTLWFRHVDLQRLRIDGADLLIPAALSPSGTRAPLVQDLNLTLRPGDEPRLWHLDQLTAHAGPLPLDLSGAFYLPPSQGLPVDQLISTITRHYLDTCRLAARYLPQLPPHQRPHLSLHFKPDPERLAFVTAQFRFDQLELPAGPAAPTPIQLHGLTATTTFDFDPAARLRTIDLTVNSIQLPHEVTVQGVRSSLESMVALAPLRFEPRLLDLSAATVSSSQLQLSGTSVRAGVATLPQVQALLHTQLAGHPLEATIDLDVTTRAGRIRFATALDASLLEIAGHQLNFDVPALLSWAEPPELSVDLNLAAGGRPLQATASFRTGPVTARRVDLDATAARVTWSGTSLRADEILLLRGASRATGSYEMDTKSLDFRFLLQGRLEPADINGWFRDWWPNLWSNFQFPVAPPDANVEVSGRWKKPLLTRVWVQARGDDAVVKDIALDHMNTRLFVRPGWADVLDFHAIRPVGEVRGSFSRAWKLPRGTRWTRFEVHAEGTSDLDPLPKLLGDLGTAIAEPFSLEDTVDVRLDALISRDDWGTTPTVDVTVDGHTSGAWTFFDFPLQGAEFSAHQTDERLLIDPFSAGATGGALNGRIEVARDPTDDSRQIAFDLNLSHAHLGQTIRAVETWSARRRGEEPKPESDFQQRIAEGALNLSLSAVGPAGDPYAYQGQGAVTIEEGNLGELKLLGPLSTLLGSSLLNFSKLQLDNAYGDFLVDGRVVDFDAIKLTGARGAIDGDGKYYLDTRNLDFLTRVRPFEGGRGRILDTVFTPLTHALEVKLGGKLNEPAWTFVYGPTNFLRALTGSGPTAAEPSPAQSSPPTETATPPQVESPVESPDPSPDS</sequence>
<feature type="compositionally biased region" description="Low complexity" evidence="1">
    <location>
        <begin position="916"/>
        <end position="943"/>
    </location>
</feature>
<evidence type="ECO:0000256" key="1">
    <source>
        <dbReference type="SAM" id="MobiDB-lite"/>
    </source>
</evidence>
<proteinExistence type="predicted"/>
<reference evidence="2 3" key="2">
    <citation type="submission" date="2023-12" db="EMBL/GenBank/DDBJ databases">
        <title>Description of an unclassified Opitutus bacterium of Verrucomicrobiota.</title>
        <authorList>
            <person name="Zhang D.-F."/>
        </authorList>
    </citation>
    <scope>NUCLEOTIDE SEQUENCE [LARGE SCALE GENOMIC DNA]</scope>
    <source>
        <strain evidence="2 3">WL0086</strain>
    </source>
</reference>
<evidence type="ECO:0000313" key="3">
    <source>
        <dbReference type="Proteomes" id="UP000738431"/>
    </source>
</evidence>
<gene>
    <name evidence="2" type="ORF">K1X11_019910</name>
</gene>
<name>A0ABZ1C5S2_9BACT</name>
<keyword evidence="3" id="KW-1185">Reference proteome</keyword>
<organism evidence="2 3">
    <name type="scientific">Actomonas aquatica</name>
    <dbReference type="NCBI Taxonomy" id="2866162"/>
    <lineage>
        <taxon>Bacteria</taxon>
        <taxon>Pseudomonadati</taxon>
        <taxon>Verrucomicrobiota</taxon>
        <taxon>Opitutia</taxon>
        <taxon>Opitutales</taxon>
        <taxon>Opitutaceae</taxon>
        <taxon>Actomonas</taxon>
    </lineage>
</organism>
<protein>
    <submittedName>
        <fullName evidence="2">AsmA-like C-terminal region-containing protein</fullName>
    </submittedName>
</protein>
<feature type="region of interest" description="Disordered" evidence="1">
    <location>
        <begin position="912"/>
        <end position="951"/>
    </location>
</feature>
<dbReference type="Proteomes" id="UP000738431">
    <property type="component" value="Chromosome"/>
</dbReference>
<dbReference type="PANTHER" id="PTHR30441:SF8">
    <property type="entry name" value="DUF748 DOMAIN-CONTAINING PROTEIN"/>
    <property type="match status" value="1"/>
</dbReference>
<dbReference type="EMBL" id="CP139781">
    <property type="protein sequence ID" value="WRQ87087.1"/>
    <property type="molecule type" value="Genomic_DNA"/>
</dbReference>
<accession>A0ABZ1C5S2</accession>
<dbReference type="RefSeq" id="WP_221029499.1">
    <property type="nucleotide sequence ID" value="NZ_CP139781.1"/>
</dbReference>
<evidence type="ECO:0000313" key="2">
    <source>
        <dbReference type="EMBL" id="WRQ87087.1"/>
    </source>
</evidence>
<dbReference type="InterPro" id="IPR052894">
    <property type="entry name" value="AsmA-related"/>
</dbReference>